<proteinExistence type="predicted"/>
<dbReference type="EMBL" id="JBHSQV010000143">
    <property type="protein sequence ID" value="MFC5986937.1"/>
    <property type="molecule type" value="Genomic_DNA"/>
</dbReference>
<name>A0ABW1IPD9_9BACL</name>
<gene>
    <name evidence="1" type="ORF">ACFPXP_10975</name>
</gene>
<dbReference type="RefSeq" id="WP_379894246.1">
    <property type="nucleotide sequence ID" value="NZ_CBCSCT010000064.1"/>
</dbReference>
<comment type="caution">
    <text evidence="1">The sequence shown here is derived from an EMBL/GenBank/DDBJ whole genome shotgun (WGS) entry which is preliminary data.</text>
</comment>
<evidence type="ECO:0000313" key="1">
    <source>
        <dbReference type="EMBL" id="MFC5986937.1"/>
    </source>
</evidence>
<organism evidence="1 2">
    <name type="scientific">Marinicrinis lubricantis</name>
    <dbReference type="NCBI Taxonomy" id="2086470"/>
    <lineage>
        <taxon>Bacteria</taxon>
        <taxon>Bacillati</taxon>
        <taxon>Bacillota</taxon>
        <taxon>Bacilli</taxon>
        <taxon>Bacillales</taxon>
        <taxon>Paenibacillaceae</taxon>
    </lineage>
</organism>
<evidence type="ECO:0000313" key="2">
    <source>
        <dbReference type="Proteomes" id="UP001596250"/>
    </source>
</evidence>
<accession>A0ABW1IPD9</accession>
<reference evidence="2" key="1">
    <citation type="journal article" date="2019" name="Int. J. Syst. Evol. Microbiol.">
        <title>The Global Catalogue of Microorganisms (GCM) 10K type strain sequencing project: providing services to taxonomists for standard genome sequencing and annotation.</title>
        <authorList>
            <consortium name="The Broad Institute Genomics Platform"/>
            <consortium name="The Broad Institute Genome Sequencing Center for Infectious Disease"/>
            <person name="Wu L."/>
            <person name="Ma J."/>
        </authorList>
    </citation>
    <scope>NUCLEOTIDE SEQUENCE [LARGE SCALE GENOMIC DNA]</scope>
    <source>
        <strain evidence="2">CCM 8749</strain>
    </source>
</reference>
<keyword evidence="2" id="KW-1185">Reference proteome</keyword>
<dbReference type="Proteomes" id="UP001596250">
    <property type="component" value="Unassembled WGS sequence"/>
</dbReference>
<sequence length="91" mass="10379">MKINIHKADMQIITGEGYVGKVEFDVTGHKEAYELVLQSKKGNEWGYSLHFLHEPGPEEEMDAVDEYLDENDEAFFEMVNAAKRALKSEGE</sequence>
<protein>
    <submittedName>
        <fullName evidence="1">Uncharacterized protein</fullName>
    </submittedName>
</protein>